<comment type="caution">
    <text evidence="2">The sequence shown here is derived from an EMBL/GenBank/DDBJ whole genome shotgun (WGS) entry which is preliminary data.</text>
</comment>
<dbReference type="Pfam" id="PF18962">
    <property type="entry name" value="Por_Secre_tail"/>
    <property type="match status" value="1"/>
</dbReference>
<sequence>GGSTLTQTISNNSWTQISITGIVVTNGTCEIGFTTSASGTRYIYVDDVSFTQTDAATDYDYPIGDAGKYERLRMSVTSDLSVSSVLGFFTWGNPGGSSLPTGASALKEGGNTFSYLAQDGYWTLEPDVDPASSARYNITLYLPNYPGGSGPITFAKRHVATGTGSNWTFDGSTVVGDYSIKTQYGRSGFSTFSQIGIISGTPVSLPVSYLSFNGYATQEKQVELKWITASEENSSMFTVERSSDGKIYTPIGSVVAAGNSSVPLTYSFLDSSPQTGVNYYRLNQVDRDGSSSYSKVVTVKIGQGSDGYSFALYPNPSDGQSLYLQTDYSGKAMLNLYTIQGVCVKSLKLEVGSGETLLPVSGLSSGAYVMRITTDKQVSHQKLIIR</sequence>
<evidence type="ECO:0000313" key="2">
    <source>
        <dbReference type="EMBL" id="MDJ1498545.1"/>
    </source>
</evidence>
<evidence type="ECO:0000313" key="3">
    <source>
        <dbReference type="Proteomes" id="UP001228581"/>
    </source>
</evidence>
<dbReference type="Proteomes" id="UP001228581">
    <property type="component" value="Unassembled WGS sequence"/>
</dbReference>
<feature type="non-terminal residue" evidence="2">
    <location>
        <position position="1"/>
    </location>
</feature>
<dbReference type="Gene3D" id="2.60.40.10">
    <property type="entry name" value="Immunoglobulins"/>
    <property type="match status" value="1"/>
</dbReference>
<protein>
    <submittedName>
        <fullName evidence="2">T9SS type A sorting domain-containing protein</fullName>
    </submittedName>
</protein>
<feature type="domain" description="Secretion system C-terminal sorting" evidence="1">
    <location>
        <begin position="312"/>
        <end position="385"/>
    </location>
</feature>
<dbReference type="EMBL" id="JASJOT010000050">
    <property type="protein sequence ID" value="MDJ1498545.1"/>
    <property type="molecule type" value="Genomic_DNA"/>
</dbReference>
<name>A0ABT7CZZ7_9BACT</name>
<dbReference type="InterPro" id="IPR026444">
    <property type="entry name" value="Secre_tail"/>
</dbReference>
<dbReference type="RefSeq" id="WP_314005030.1">
    <property type="nucleotide sequence ID" value="NZ_JASJOT010000050.1"/>
</dbReference>
<proteinExistence type="predicted"/>
<evidence type="ECO:0000259" key="1">
    <source>
        <dbReference type="Pfam" id="PF18962"/>
    </source>
</evidence>
<gene>
    <name evidence="2" type="ORF">QNI19_36755</name>
</gene>
<accession>A0ABT7CZZ7</accession>
<keyword evidence="3" id="KW-1185">Reference proteome</keyword>
<dbReference type="Gene3D" id="2.60.120.260">
    <property type="entry name" value="Galactose-binding domain-like"/>
    <property type="match status" value="1"/>
</dbReference>
<dbReference type="InterPro" id="IPR013783">
    <property type="entry name" value="Ig-like_fold"/>
</dbReference>
<dbReference type="NCBIfam" id="TIGR04183">
    <property type="entry name" value="Por_Secre_tail"/>
    <property type="match status" value="1"/>
</dbReference>
<reference evidence="2 3" key="1">
    <citation type="submission" date="2023-05" db="EMBL/GenBank/DDBJ databases">
        <authorList>
            <person name="Zhang X."/>
        </authorList>
    </citation>
    <scope>NUCLEOTIDE SEQUENCE [LARGE SCALE GENOMIC DNA]</scope>
    <source>
        <strain evidence="2 3">DM2B3-1</strain>
    </source>
</reference>
<organism evidence="2 3">
    <name type="scientific">Xanthocytophaga flava</name>
    <dbReference type="NCBI Taxonomy" id="3048013"/>
    <lineage>
        <taxon>Bacteria</taxon>
        <taxon>Pseudomonadati</taxon>
        <taxon>Bacteroidota</taxon>
        <taxon>Cytophagia</taxon>
        <taxon>Cytophagales</taxon>
        <taxon>Rhodocytophagaceae</taxon>
        <taxon>Xanthocytophaga</taxon>
    </lineage>
</organism>